<evidence type="ECO:0000256" key="2">
    <source>
        <dbReference type="SAM" id="SignalP"/>
    </source>
</evidence>
<evidence type="ECO:0000259" key="3">
    <source>
        <dbReference type="Pfam" id="PF14816"/>
    </source>
</evidence>
<keyword evidence="2" id="KW-0732">Signal</keyword>
<accession>A0AA47NMI9</accession>
<protein>
    <submittedName>
        <fullName evidence="4">SMC5-SMC6 complex localization factor protein 2</fullName>
    </submittedName>
</protein>
<feature type="signal peptide" evidence="2">
    <location>
        <begin position="1"/>
        <end position="16"/>
    </location>
</feature>
<organism evidence="4 5">
    <name type="scientific">Merluccius polli</name>
    <name type="common">Benguela hake</name>
    <name type="synonym">Merluccius cadenati</name>
    <dbReference type="NCBI Taxonomy" id="89951"/>
    <lineage>
        <taxon>Eukaryota</taxon>
        <taxon>Metazoa</taxon>
        <taxon>Chordata</taxon>
        <taxon>Craniata</taxon>
        <taxon>Vertebrata</taxon>
        <taxon>Euteleostomi</taxon>
        <taxon>Actinopterygii</taxon>
        <taxon>Neopterygii</taxon>
        <taxon>Teleostei</taxon>
        <taxon>Neoteleostei</taxon>
        <taxon>Acanthomorphata</taxon>
        <taxon>Zeiogadaria</taxon>
        <taxon>Gadariae</taxon>
        <taxon>Gadiformes</taxon>
        <taxon>Gadoidei</taxon>
        <taxon>Merlucciidae</taxon>
        <taxon>Merluccius</taxon>
    </lineage>
</organism>
<dbReference type="AlphaFoldDB" id="A0AA47NMI9"/>
<sequence length="173" mass="20085">MGLLVFMFQLPRMCVALTELTADHHNMCCLVQLLPDHPRGNQLRRHLSVGMISKLLDGSCTYKPSGKDFELSYLQPYMPRIKPTSLRSMLSPCSVTKKEGEENMYTLDQQTYYLCYSLLTLVNQASNFLFFPPHQKEQLMMLCTELDRHIKRDMKENDKCLYRSKVGVKVLLI</sequence>
<dbReference type="InterPro" id="IPR044276">
    <property type="entry name" value="CANIN_dom"/>
</dbReference>
<reference evidence="4" key="1">
    <citation type="journal article" date="2023" name="Front. Mar. Sci.">
        <title>A new Merluccius polli reference genome to investigate the effects of global change in West African waters.</title>
        <authorList>
            <person name="Mateo J.L."/>
            <person name="Blanco-Fernandez C."/>
            <person name="Garcia-Vazquez E."/>
            <person name="Machado-Schiaffino G."/>
        </authorList>
    </citation>
    <scope>NUCLEOTIDE SEQUENCE</scope>
    <source>
        <strain evidence="4">C29</strain>
        <tissue evidence="4">Fin</tissue>
    </source>
</reference>
<dbReference type="Proteomes" id="UP001174136">
    <property type="component" value="Unassembled WGS sequence"/>
</dbReference>
<feature type="domain" description="Coiled-coil SMC6 And NSE5 INteracting (CANIN)" evidence="3">
    <location>
        <begin position="9"/>
        <end position="61"/>
    </location>
</feature>
<gene>
    <name evidence="4" type="primary">Slf2</name>
    <name evidence="4" type="ORF">N1851_034349</name>
</gene>
<dbReference type="InterPro" id="IPR026161">
    <property type="entry name" value="FAM178"/>
</dbReference>
<dbReference type="Pfam" id="PF14816">
    <property type="entry name" value="CANIN"/>
    <property type="match status" value="1"/>
</dbReference>
<comment type="similarity">
    <text evidence="1">Belongs to the FAM178 family.</text>
</comment>
<evidence type="ECO:0000313" key="5">
    <source>
        <dbReference type="Proteomes" id="UP001174136"/>
    </source>
</evidence>
<comment type="caution">
    <text evidence="4">The sequence shown here is derived from an EMBL/GenBank/DDBJ whole genome shotgun (WGS) entry which is preliminary data.</text>
</comment>
<dbReference type="PANTHER" id="PTHR16046">
    <property type="entry name" value="SMC5-SMC6 COMPLEX LOCALIZATION FACTOR 2"/>
    <property type="match status" value="1"/>
</dbReference>
<name>A0AA47NMI9_MERPO</name>
<feature type="chain" id="PRO_5041455382" evidence="2">
    <location>
        <begin position="17"/>
        <end position="173"/>
    </location>
</feature>
<dbReference type="PANTHER" id="PTHR16046:SF9">
    <property type="entry name" value="SMC5-SMC6 COMPLEX LOCALIZATION FACTOR PROTEIN 2"/>
    <property type="match status" value="1"/>
</dbReference>
<evidence type="ECO:0000313" key="4">
    <source>
        <dbReference type="EMBL" id="KAK0130968.1"/>
    </source>
</evidence>
<evidence type="ECO:0000256" key="1">
    <source>
        <dbReference type="ARBA" id="ARBA00010311"/>
    </source>
</evidence>
<dbReference type="EMBL" id="JAOPHQ010006585">
    <property type="protein sequence ID" value="KAK0130968.1"/>
    <property type="molecule type" value="Genomic_DNA"/>
</dbReference>
<proteinExistence type="inferred from homology"/>
<keyword evidence="5" id="KW-1185">Reference proteome</keyword>